<dbReference type="AlphaFoldDB" id="A0A7W9C9V7"/>
<accession>A0A7W9C9V7</accession>
<name>A0A7W9C9V7_9MICO</name>
<protein>
    <submittedName>
        <fullName evidence="1">Uncharacterized protein</fullName>
    </submittedName>
</protein>
<dbReference type="RefSeq" id="WP_184280963.1">
    <property type="nucleotide sequence ID" value="NZ_BAAAPG010000001.1"/>
</dbReference>
<reference evidence="1 2" key="1">
    <citation type="submission" date="2020-08" db="EMBL/GenBank/DDBJ databases">
        <title>Sequencing the genomes of 1000 actinobacteria strains.</title>
        <authorList>
            <person name="Klenk H.-P."/>
        </authorList>
    </citation>
    <scope>NUCLEOTIDE SEQUENCE [LARGE SCALE GENOMIC DNA]</scope>
    <source>
        <strain evidence="1 2">DSM 24823</strain>
    </source>
</reference>
<dbReference type="Proteomes" id="UP000517712">
    <property type="component" value="Unassembled WGS sequence"/>
</dbReference>
<keyword evidence="2" id="KW-1185">Reference proteome</keyword>
<organism evidence="1 2">
    <name type="scientific">Microbacterium ginsengiterrae</name>
    <dbReference type="NCBI Taxonomy" id="546115"/>
    <lineage>
        <taxon>Bacteria</taxon>
        <taxon>Bacillati</taxon>
        <taxon>Actinomycetota</taxon>
        <taxon>Actinomycetes</taxon>
        <taxon>Micrococcales</taxon>
        <taxon>Microbacteriaceae</taxon>
        <taxon>Microbacterium</taxon>
    </lineage>
</organism>
<proteinExistence type="predicted"/>
<dbReference type="EMBL" id="JACHMU010000001">
    <property type="protein sequence ID" value="MBB5741714.1"/>
    <property type="molecule type" value="Genomic_DNA"/>
</dbReference>
<gene>
    <name evidence="1" type="ORF">HD600_000211</name>
</gene>
<comment type="caution">
    <text evidence="1">The sequence shown here is derived from an EMBL/GenBank/DDBJ whole genome shotgun (WGS) entry which is preliminary data.</text>
</comment>
<evidence type="ECO:0000313" key="2">
    <source>
        <dbReference type="Proteomes" id="UP000517712"/>
    </source>
</evidence>
<sequence>MVEYRNHNNEVVDMEAAVVCANFTVAWVDAEVECTRLEFDALWAVRRTVGGITAAYGKVARKDHAFYWVGHPNAYNTFDEAARKIITPV</sequence>
<evidence type="ECO:0000313" key="1">
    <source>
        <dbReference type="EMBL" id="MBB5741714.1"/>
    </source>
</evidence>